<keyword evidence="3" id="KW-1185">Reference proteome</keyword>
<keyword evidence="1" id="KW-0732">Signal</keyword>
<dbReference type="PANTHER" id="PTHR37530:SF1">
    <property type="entry name" value="OUTER MEMBRANE PROTEIN SLP"/>
    <property type="match status" value="1"/>
</dbReference>
<feature type="chain" id="PRO_5012258284" evidence="1">
    <location>
        <begin position="27"/>
        <end position="177"/>
    </location>
</feature>
<keyword evidence="2" id="KW-0449">Lipoprotein</keyword>
<dbReference type="Pfam" id="PF03843">
    <property type="entry name" value="Slp"/>
    <property type="match status" value="1"/>
</dbReference>
<evidence type="ECO:0000313" key="3">
    <source>
        <dbReference type="Proteomes" id="UP000192042"/>
    </source>
</evidence>
<dbReference type="EMBL" id="LT828648">
    <property type="protein sequence ID" value="SLM48889.1"/>
    <property type="molecule type" value="Genomic_DNA"/>
</dbReference>
<accession>A0A1W1I7Q0</accession>
<evidence type="ECO:0000313" key="2">
    <source>
        <dbReference type="EMBL" id="SLM48889.1"/>
    </source>
</evidence>
<organism evidence="2 3">
    <name type="scientific">Nitrospira japonica</name>
    <dbReference type="NCBI Taxonomy" id="1325564"/>
    <lineage>
        <taxon>Bacteria</taxon>
        <taxon>Pseudomonadati</taxon>
        <taxon>Nitrospirota</taxon>
        <taxon>Nitrospiria</taxon>
        <taxon>Nitrospirales</taxon>
        <taxon>Nitrospiraceae</taxon>
        <taxon>Nitrospira</taxon>
    </lineage>
</organism>
<dbReference type="KEGG" id="nja:NSJP_2722"/>
<gene>
    <name evidence="2" type="ORF">NSJP_2722</name>
</gene>
<dbReference type="PROSITE" id="PS51257">
    <property type="entry name" value="PROKAR_LIPOPROTEIN"/>
    <property type="match status" value="1"/>
</dbReference>
<feature type="signal peptide" evidence="1">
    <location>
        <begin position="1"/>
        <end position="26"/>
    </location>
</feature>
<dbReference type="AlphaFoldDB" id="A0A1W1I7Q0"/>
<name>A0A1W1I7Q0_9BACT</name>
<evidence type="ECO:0000256" key="1">
    <source>
        <dbReference type="SAM" id="SignalP"/>
    </source>
</evidence>
<reference evidence="2 3" key="1">
    <citation type="submission" date="2017-03" db="EMBL/GenBank/DDBJ databases">
        <authorList>
            <person name="Afonso C.L."/>
            <person name="Miller P.J."/>
            <person name="Scott M.A."/>
            <person name="Spackman E."/>
            <person name="Goraichik I."/>
            <person name="Dimitrov K.M."/>
            <person name="Suarez D.L."/>
            <person name="Swayne D.E."/>
        </authorList>
    </citation>
    <scope>NUCLEOTIDE SEQUENCE [LARGE SCALE GENOMIC DNA]</scope>
    <source>
        <strain evidence="2">Genome sequencing of Nitrospira japonica strain NJ11</strain>
    </source>
</reference>
<dbReference type="InterPro" id="IPR004658">
    <property type="entry name" value="OMP_Slp"/>
</dbReference>
<dbReference type="Proteomes" id="UP000192042">
    <property type="component" value="Chromosome I"/>
</dbReference>
<sequence>MKGVSVAALLLASLACVACSPSQVFAPDVMEGVDQEFDFSRWRALPNQDEGKKVELGGAILQSDVKGDTVTFVLRQLPIVKHPAYGPKDTGKRSGEFAATFSGTLEPKFLQRGNRVVVIGTTKLAKVVVVDDIPRSLPNLEVKCLHIWNTGGRDIADFPSFGAGYETLENQTWCASK</sequence>
<protein>
    <submittedName>
        <fullName evidence="2">Putative Outer membrane lipoprotein, Slp family</fullName>
    </submittedName>
</protein>
<dbReference type="GO" id="GO:0019867">
    <property type="term" value="C:outer membrane"/>
    <property type="evidence" value="ECO:0007669"/>
    <property type="project" value="InterPro"/>
</dbReference>
<proteinExistence type="predicted"/>
<dbReference type="RefSeq" id="WP_172834320.1">
    <property type="nucleotide sequence ID" value="NZ_LT828648.1"/>
</dbReference>
<dbReference type="PANTHER" id="PTHR37530">
    <property type="entry name" value="OUTER MEMBRANE PROTEIN SLP"/>
    <property type="match status" value="1"/>
</dbReference>
<dbReference type="STRING" id="1325564.NSJP_2722"/>